<evidence type="ECO:0000313" key="2">
    <source>
        <dbReference type="Proteomes" id="UP000287651"/>
    </source>
</evidence>
<protein>
    <submittedName>
        <fullName evidence="1">Uncharacterized protein</fullName>
    </submittedName>
</protein>
<evidence type="ECO:0000313" key="1">
    <source>
        <dbReference type="EMBL" id="RRT37815.1"/>
    </source>
</evidence>
<organism evidence="1 2">
    <name type="scientific">Ensete ventricosum</name>
    <name type="common">Abyssinian banana</name>
    <name type="synonym">Musa ensete</name>
    <dbReference type="NCBI Taxonomy" id="4639"/>
    <lineage>
        <taxon>Eukaryota</taxon>
        <taxon>Viridiplantae</taxon>
        <taxon>Streptophyta</taxon>
        <taxon>Embryophyta</taxon>
        <taxon>Tracheophyta</taxon>
        <taxon>Spermatophyta</taxon>
        <taxon>Magnoliopsida</taxon>
        <taxon>Liliopsida</taxon>
        <taxon>Zingiberales</taxon>
        <taxon>Musaceae</taxon>
        <taxon>Ensete</taxon>
    </lineage>
</organism>
<reference evidence="1 2" key="1">
    <citation type="journal article" date="2014" name="Agronomy (Basel)">
        <title>A Draft Genome Sequence for Ensete ventricosum, the Drought-Tolerant Tree Against Hunger.</title>
        <authorList>
            <person name="Harrison J."/>
            <person name="Moore K.A."/>
            <person name="Paszkiewicz K."/>
            <person name="Jones T."/>
            <person name="Grant M."/>
            <person name="Ambacheew D."/>
            <person name="Muzemil S."/>
            <person name="Studholme D.J."/>
        </authorList>
    </citation>
    <scope>NUCLEOTIDE SEQUENCE [LARGE SCALE GENOMIC DNA]</scope>
</reference>
<gene>
    <name evidence="1" type="ORF">B296_00015093</name>
</gene>
<accession>A0A426XEB9</accession>
<sequence length="90" mass="9928">MCLGAPLHSFRSTLSRYTLFAPLSSAPLFLHLYGKRGAKQLTDVGLLTRYVIACRRPRHATDALRECSGASRAERVERSLAAQLGELLGR</sequence>
<comment type="caution">
    <text evidence="1">The sequence shown here is derived from an EMBL/GenBank/DDBJ whole genome shotgun (WGS) entry which is preliminary data.</text>
</comment>
<dbReference type="AlphaFoldDB" id="A0A426XEB9"/>
<name>A0A426XEB9_ENSVE</name>
<proteinExistence type="predicted"/>
<dbReference type="EMBL" id="AMZH03021849">
    <property type="protein sequence ID" value="RRT37815.1"/>
    <property type="molecule type" value="Genomic_DNA"/>
</dbReference>
<dbReference type="Proteomes" id="UP000287651">
    <property type="component" value="Unassembled WGS sequence"/>
</dbReference>